<dbReference type="GO" id="GO:0016787">
    <property type="term" value="F:hydrolase activity"/>
    <property type="evidence" value="ECO:0007669"/>
    <property type="project" value="InterPro"/>
</dbReference>
<keyword evidence="6" id="KW-1185">Reference proteome</keyword>
<dbReference type="AlphaFoldDB" id="A0A5B2Z9F4"/>
<feature type="chain" id="PRO_5022960770" evidence="1">
    <location>
        <begin position="21"/>
        <end position="552"/>
    </location>
</feature>
<keyword evidence="1" id="KW-0732">Signal</keyword>
<protein>
    <submittedName>
        <fullName evidence="5">Calcineurin phosphoesterase</fullName>
    </submittedName>
</protein>
<name>A0A5B2Z9F4_9GAMM</name>
<organism evidence="5 6">
    <name type="scientific">Arenimonas fontis</name>
    <dbReference type="NCBI Taxonomy" id="2608255"/>
    <lineage>
        <taxon>Bacteria</taxon>
        <taxon>Pseudomonadati</taxon>
        <taxon>Pseudomonadota</taxon>
        <taxon>Gammaproteobacteria</taxon>
        <taxon>Lysobacterales</taxon>
        <taxon>Lysobacteraceae</taxon>
        <taxon>Arenimonas</taxon>
    </lineage>
</organism>
<dbReference type="SUPFAM" id="SSF56300">
    <property type="entry name" value="Metallo-dependent phosphatases"/>
    <property type="match status" value="1"/>
</dbReference>
<evidence type="ECO:0000259" key="3">
    <source>
        <dbReference type="Pfam" id="PF16370"/>
    </source>
</evidence>
<sequence length="552" mass="60571">MSMRPLLLVSCLLLALPALALPPPCNSGHVYEDVNGDGRFDAGDRPLPGVAVSDGWRIQRTDARGAYHLPVEDGRTVFVIKPAGYRFPAGADGLPAFWRHVQRQPGPDLKYGGIPAAFPDCRNFALQRDPRPAGRLRGIVMADPQPRDGIQAGHFERGIIAPLIAAYGAQGRASGADREGRAPATPAARADLIDLGLTLGDVVHDDLSLYPRIKAAMAQVGVPWLHLPGNHDLDFDADSDEDSLRSYRAAFGPDTYAWEEHEAVFVLLDDVIYRPGRSPSYIGGLREQQFAFLEAYLAAVPRDRLLVLAAHIPFFDEPDKARPSFRRGDRERLFALLKDFPRVLLLSAHGHVQRQYWHDADDGWQGATPLHEFNAGAACGAFWSGVAGADGVPVSTMADGTPRGWAELVVDADRYRLRWRPADPAETGGIGLHAPRVLRQGAYPAFGVYANVYDGHAGTRVEYRIGEGPWQPMQRVERPDPRLLVQNVLDDLADGLRSFDRSPEAVASTHLWRATLPTGLAEGEHRIEVRAFPDHGRELRAVSAYRLQAVSP</sequence>
<dbReference type="InterPro" id="IPR032288">
    <property type="entry name" value="Metallophos_C"/>
</dbReference>
<reference evidence="5 6" key="2">
    <citation type="submission" date="2019-09" db="EMBL/GenBank/DDBJ databases">
        <authorList>
            <person name="Mazur A."/>
        </authorList>
    </citation>
    <scope>NUCLEOTIDE SEQUENCE [LARGE SCALE GENOMIC DNA]</scope>
    <source>
        <strain evidence="5 6">3729k</strain>
    </source>
</reference>
<feature type="signal peptide" evidence="1">
    <location>
        <begin position="1"/>
        <end position="20"/>
    </location>
</feature>
<dbReference type="PANTHER" id="PTHR43143:SF6">
    <property type="entry name" value="BLL3016 PROTEIN"/>
    <property type="match status" value="1"/>
</dbReference>
<evidence type="ECO:0000259" key="2">
    <source>
        <dbReference type="Pfam" id="PF00149"/>
    </source>
</evidence>
<gene>
    <name evidence="5" type="ORF">F0415_09325</name>
</gene>
<feature type="domain" description="Calcineurin-like phosphoesterase C-terminal" evidence="3">
    <location>
        <begin position="372"/>
        <end position="538"/>
    </location>
</feature>
<evidence type="ECO:0000256" key="1">
    <source>
        <dbReference type="SAM" id="SignalP"/>
    </source>
</evidence>
<comment type="caution">
    <text evidence="5">The sequence shown here is derived from an EMBL/GenBank/DDBJ whole genome shotgun (WGS) entry which is preliminary data.</text>
</comment>
<accession>A0A5B2Z9F4</accession>
<evidence type="ECO:0000313" key="6">
    <source>
        <dbReference type="Proteomes" id="UP000322165"/>
    </source>
</evidence>
<dbReference type="InterPro" id="IPR032285">
    <property type="entry name" value="Metallophos_N"/>
</dbReference>
<feature type="domain" description="Calcineurin-like phosphoesterase N-terminal" evidence="4">
    <location>
        <begin position="38"/>
        <end position="103"/>
    </location>
</feature>
<dbReference type="EMBL" id="VUOD01000006">
    <property type="protein sequence ID" value="KAA2284557.1"/>
    <property type="molecule type" value="Genomic_DNA"/>
</dbReference>
<dbReference type="Gene3D" id="3.60.21.10">
    <property type="match status" value="1"/>
</dbReference>
<dbReference type="InterPro" id="IPR004843">
    <property type="entry name" value="Calcineurin-like_PHP"/>
</dbReference>
<dbReference type="Pfam" id="PF16370">
    <property type="entry name" value="MetallophosC"/>
    <property type="match status" value="1"/>
</dbReference>
<dbReference type="PANTHER" id="PTHR43143">
    <property type="entry name" value="METALLOPHOSPHOESTERASE, CALCINEURIN SUPERFAMILY"/>
    <property type="match status" value="1"/>
</dbReference>
<dbReference type="Pfam" id="PF16371">
    <property type="entry name" value="MetallophosN"/>
    <property type="match status" value="1"/>
</dbReference>
<feature type="domain" description="Calcineurin-like phosphoesterase" evidence="2">
    <location>
        <begin position="197"/>
        <end position="352"/>
    </location>
</feature>
<dbReference type="Pfam" id="PF00149">
    <property type="entry name" value="Metallophos"/>
    <property type="match status" value="1"/>
</dbReference>
<dbReference type="Proteomes" id="UP000322165">
    <property type="component" value="Unassembled WGS sequence"/>
</dbReference>
<dbReference type="InterPro" id="IPR029052">
    <property type="entry name" value="Metallo-depent_PP-like"/>
</dbReference>
<reference evidence="5 6" key="1">
    <citation type="submission" date="2019-09" db="EMBL/GenBank/DDBJ databases">
        <title>Arenimonas chukotkensis sp. nov., a bacterium isolated from Chukotka hot spring, Arctic region, Russia.</title>
        <authorList>
            <person name="Zayulina K.S."/>
            <person name="Prokofeva M.I."/>
            <person name="Elcheninov A.G."/>
            <person name="Novikov A."/>
            <person name="Kochetkova T.V."/>
            <person name="Kublanov I.V."/>
        </authorList>
    </citation>
    <scope>NUCLEOTIDE SEQUENCE [LARGE SCALE GENOMIC DNA]</scope>
    <source>
        <strain evidence="5 6">3729k</strain>
    </source>
</reference>
<evidence type="ECO:0000313" key="5">
    <source>
        <dbReference type="EMBL" id="KAA2284557.1"/>
    </source>
</evidence>
<dbReference type="InterPro" id="IPR051918">
    <property type="entry name" value="STPP_CPPED1"/>
</dbReference>
<proteinExistence type="predicted"/>
<evidence type="ECO:0000259" key="4">
    <source>
        <dbReference type="Pfam" id="PF16371"/>
    </source>
</evidence>